<sequence length="104" mass="11519">MNTTTVQSVVAAAQALSPTEQFEVIQALTRVLQQRYLGTVSFSVTQTPIIPLPATVRRTPPVTNLADFAADFWPEDETADDITTYIAQQRATDRARDLPDQELL</sequence>
<dbReference type="Proteomes" id="UP000220922">
    <property type="component" value="Unassembled WGS sequence"/>
</dbReference>
<proteinExistence type="predicted"/>
<gene>
    <name evidence="1" type="ORF">A9Q02_21675</name>
</gene>
<dbReference type="RefSeq" id="WP_097650953.1">
    <property type="nucleotide sequence ID" value="NZ_LYXE01000040.1"/>
</dbReference>
<dbReference type="AlphaFoldDB" id="A0A2H3LD93"/>
<protein>
    <submittedName>
        <fullName evidence="1">Uncharacterized protein</fullName>
    </submittedName>
</protein>
<evidence type="ECO:0000313" key="1">
    <source>
        <dbReference type="EMBL" id="PDW00512.1"/>
    </source>
</evidence>
<comment type="caution">
    <text evidence="1">The sequence shown here is derived from an EMBL/GenBank/DDBJ whole genome shotgun (WGS) entry which is preliminary data.</text>
</comment>
<keyword evidence="2" id="KW-1185">Reference proteome</keyword>
<dbReference type="EMBL" id="LYXE01000040">
    <property type="protein sequence ID" value="PDW00512.1"/>
    <property type="molecule type" value="Genomic_DNA"/>
</dbReference>
<name>A0A2H3LD93_9CHLR</name>
<dbReference type="OrthoDB" id="165085at2"/>
<evidence type="ECO:0000313" key="2">
    <source>
        <dbReference type="Proteomes" id="UP000220922"/>
    </source>
</evidence>
<organism evidence="1 2">
    <name type="scientific">Candidatus Chloroploca asiatica</name>
    <dbReference type="NCBI Taxonomy" id="1506545"/>
    <lineage>
        <taxon>Bacteria</taxon>
        <taxon>Bacillati</taxon>
        <taxon>Chloroflexota</taxon>
        <taxon>Chloroflexia</taxon>
        <taxon>Chloroflexales</taxon>
        <taxon>Chloroflexineae</taxon>
        <taxon>Oscillochloridaceae</taxon>
        <taxon>Candidatus Chloroploca</taxon>
    </lineage>
</organism>
<reference evidence="1 2" key="1">
    <citation type="submission" date="2016-05" db="EMBL/GenBank/DDBJ databases">
        <authorList>
            <person name="Lavstsen T."/>
            <person name="Jespersen J.S."/>
        </authorList>
    </citation>
    <scope>NUCLEOTIDE SEQUENCE [LARGE SCALE GENOMIC DNA]</scope>
    <source>
        <strain evidence="1 2">B7-9</strain>
    </source>
</reference>
<accession>A0A2H3LD93</accession>